<evidence type="ECO:0000259" key="16">
    <source>
        <dbReference type="PROSITE" id="PS50102"/>
    </source>
</evidence>
<dbReference type="PANTHER" id="PTHR24012">
    <property type="entry name" value="RNA BINDING PROTEIN"/>
    <property type="match status" value="1"/>
</dbReference>
<comment type="subcellular location">
    <subcellularLocation>
        <location evidence="2 13">Cytoplasm</location>
    </subcellularLocation>
    <subcellularLocation>
        <location evidence="1">Nucleus</location>
    </subcellularLocation>
</comment>
<keyword evidence="6" id="KW-0507">mRNA processing</keyword>
<dbReference type="FunFam" id="3.30.70.330:FF:000441">
    <property type="entry name" value="Polyadenylate-binding protein"/>
    <property type="match status" value="1"/>
</dbReference>
<dbReference type="AlphaFoldDB" id="A0A507FFP4"/>
<keyword evidence="5 13" id="KW-0963">Cytoplasm</keyword>
<dbReference type="SMART" id="SM00361">
    <property type="entry name" value="RRM_1"/>
    <property type="match status" value="4"/>
</dbReference>
<comment type="function">
    <text evidence="13">Binds the poly(A) tail of mRNA.</text>
</comment>
<feature type="domain" description="RRM" evidence="16">
    <location>
        <begin position="227"/>
        <end position="304"/>
    </location>
</feature>
<dbReference type="GO" id="GO:0005634">
    <property type="term" value="C:nucleus"/>
    <property type="evidence" value="ECO:0007669"/>
    <property type="project" value="UniProtKB-SubCell"/>
</dbReference>
<dbReference type="CDD" id="cd12378">
    <property type="entry name" value="RRM1_I_PABPs"/>
    <property type="match status" value="1"/>
</dbReference>
<evidence type="ECO:0000259" key="17">
    <source>
        <dbReference type="PROSITE" id="PS51309"/>
    </source>
</evidence>
<evidence type="ECO:0000256" key="12">
    <source>
        <dbReference type="PROSITE-ProRule" id="PRU00176"/>
    </source>
</evidence>
<dbReference type="FunFam" id="3.30.70.330:FF:000003">
    <property type="entry name" value="Polyadenylate-binding protein"/>
    <property type="match status" value="1"/>
</dbReference>
<feature type="domain" description="PABC" evidence="17">
    <location>
        <begin position="566"/>
        <end position="643"/>
    </location>
</feature>
<dbReference type="STRING" id="246404.A0A507FFP4"/>
<dbReference type="FunFam" id="3.30.70.330:FF:000648">
    <property type="entry name" value="Polyadenylate-binding protein"/>
    <property type="match status" value="1"/>
</dbReference>
<dbReference type="InterPro" id="IPR034364">
    <property type="entry name" value="PABP_RRM1"/>
</dbReference>
<comment type="similarity">
    <text evidence="3 13">Belongs to the polyadenylate-binding protein type-1 family.</text>
</comment>
<evidence type="ECO:0000256" key="5">
    <source>
        <dbReference type="ARBA" id="ARBA00022490"/>
    </source>
</evidence>
<evidence type="ECO:0000256" key="2">
    <source>
        <dbReference type="ARBA" id="ARBA00004496"/>
    </source>
</evidence>
<evidence type="ECO:0000256" key="14">
    <source>
        <dbReference type="SAM" id="Coils"/>
    </source>
</evidence>
<dbReference type="NCBIfam" id="TIGR01628">
    <property type="entry name" value="PABP-1234"/>
    <property type="match status" value="1"/>
</dbReference>
<gene>
    <name evidence="18" type="ORF">CcCBS67573_g03565</name>
</gene>
<dbReference type="PROSITE" id="PS51309">
    <property type="entry name" value="PABC"/>
    <property type="match status" value="1"/>
</dbReference>
<dbReference type="Proteomes" id="UP000320333">
    <property type="component" value="Unassembled WGS sequence"/>
</dbReference>
<dbReference type="PROSITE" id="PS50102">
    <property type="entry name" value="RRM"/>
    <property type="match status" value="4"/>
</dbReference>
<evidence type="ECO:0000256" key="11">
    <source>
        <dbReference type="ARBA" id="ARBA00023242"/>
    </source>
</evidence>
<dbReference type="GO" id="GO:0005737">
    <property type="term" value="C:cytoplasm"/>
    <property type="evidence" value="ECO:0007669"/>
    <property type="project" value="UniProtKB-SubCell"/>
</dbReference>
<feature type="region of interest" description="Disordered" evidence="15">
    <location>
        <begin position="480"/>
        <end position="562"/>
    </location>
</feature>
<evidence type="ECO:0000256" key="6">
    <source>
        <dbReference type="ARBA" id="ARBA00022664"/>
    </source>
</evidence>
<evidence type="ECO:0000256" key="15">
    <source>
        <dbReference type="SAM" id="MobiDB-lite"/>
    </source>
</evidence>
<feature type="compositionally biased region" description="Low complexity" evidence="15">
    <location>
        <begin position="501"/>
        <end position="532"/>
    </location>
</feature>
<proteinExistence type="inferred from homology"/>
<dbReference type="InterPro" id="IPR045305">
    <property type="entry name" value="RRM2_I_PABPs"/>
</dbReference>
<evidence type="ECO:0000313" key="18">
    <source>
        <dbReference type="EMBL" id="TPX75171.1"/>
    </source>
</evidence>
<dbReference type="Gene3D" id="1.10.1900.10">
    <property type="entry name" value="c-terminal domain of poly(a) binding protein"/>
    <property type="match status" value="1"/>
</dbReference>
<dbReference type="InterPro" id="IPR035979">
    <property type="entry name" value="RBD_domain_sf"/>
</dbReference>
<evidence type="ECO:0000256" key="9">
    <source>
        <dbReference type="ARBA" id="ARBA00022845"/>
    </source>
</evidence>
<dbReference type="CDD" id="cd12380">
    <property type="entry name" value="RRM3_I_PABPs"/>
    <property type="match status" value="1"/>
</dbReference>
<keyword evidence="7" id="KW-0677">Repeat</keyword>
<dbReference type="InterPro" id="IPR002004">
    <property type="entry name" value="PABP_HYD_C"/>
</dbReference>
<keyword evidence="11" id="KW-0539">Nucleus</keyword>
<dbReference type="InterPro" id="IPR000504">
    <property type="entry name" value="RRM_dom"/>
</dbReference>
<comment type="caution">
    <text evidence="18">The sequence shown here is derived from an EMBL/GenBank/DDBJ whole genome shotgun (WGS) entry which is preliminary data.</text>
</comment>
<evidence type="ECO:0000256" key="7">
    <source>
        <dbReference type="ARBA" id="ARBA00022737"/>
    </source>
</evidence>
<keyword evidence="8" id="KW-0509">mRNA transport</keyword>
<dbReference type="GO" id="GO:0006397">
    <property type="term" value="P:mRNA processing"/>
    <property type="evidence" value="ECO:0007669"/>
    <property type="project" value="UniProtKB-KW"/>
</dbReference>
<keyword evidence="14" id="KW-0175">Coiled coil</keyword>
<dbReference type="Gene3D" id="3.30.70.330">
    <property type="match status" value="4"/>
</dbReference>
<keyword evidence="4" id="KW-0813">Transport</keyword>
<dbReference type="GO" id="GO:0006417">
    <property type="term" value="P:regulation of translation"/>
    <property type="evidence" value="ECO:0007669"/>
    <property type="project" value="UniProtKB-KW"/>
</dbReference>
<dbReference type="CDD" id="cd12379">
    <property type="entry name" value="RRM2_I_PABPs"/>
    <property type="match status" value="1"/>
</dbReference>
<dbReference type="InterPro" id="IPR012677">
    <property type="entry name" value="Nucleotide-bd_a/b_plait_sf"/>
</dbReference>
<evidence type="ECO:0000256" key="1">
    <source>
        <dbReference type="ARBA" id="ARBA00004123"/>
    </source>
</evidence>
<dbReference type="EMBL" id="QEAP01000092">
    <property type="protein sequence ID" value="TPX75171.1"/>
    <property type="molecule type" value="Genomic_DNA"/>
</dbReference>
<dbReference type="InterPro" id="IPR003954">
    <property type="entry name" value="RRM_euk-type"/>
</dbReference>
<keyword evidence="19" id="KW-1185">Reference proteome</keyword>
<dbReference type="GO" id="GO:0051028">
    <property type="term" value="P:mRNA transport"/>
    <property type="evidence" value="ECO:0007669"/>
    <property type="project" value="UniProtKB-KW"/>
</dbReference>
<protein>
    <recommendedName>
        <fullName evidence="13">Polyadenylate-binding protein</fullName>
        <shortName evidence="13">PABP</shortName>
    </recommendedName>
</protein>
<dbReference type="SUPFAM" id="SSF54928">
    <property type="entry name" value="RNA-binding domain, RBD"/>
    <property type="match status" value="2"/>
</dbReference>
<feature type="domain" description="RRM" evidence="16">
    <location>
        <begin position="330"/>
        <end position="408"/>
    </location>
</feature>
<keyword evidence="9" id="KW-0810">Translation regulation</keyword>
<feature type="domain" description="RRM" evidence="16">
    <location>
        <begin position="45"/>
        <end position="124"/>
    </location>
</feature>
<dbReference type="GO" id="GO:0003723">
    <property type="term" value="F:RNA binding"/>
    <property type="evidence" value="ECO:0007669"/>
    <property type="project" value="UniProtKB-UniRule"/>
</dbReference>
<dbReference type="CDD" id="cd12381">
    <property type="entry name" value="RRM4_I_PABPs"/>
    <property type="match status" value="1"/>
</dbReference>
<name>A0A507FFP4_9FUNG</name>
<dbReference type="SMART" id="SM00517">
    <property type="entry name" value="PolyA"/>
    <property type="match status" value="1"/>
</dbReference>
<evidence type="ECO:0000256" key="4">
    <source>
        <dbReference type="ARBA" id="ARBA00022448"/>
    </source>
</evidence>
<evidence type="ECO:0000256" key="13">
    <source>
        <dbReference type="RuleBase" id="RU362004"/>
    </source>
</evidence>
<evidence type="ECO:0000256" key="8">
    <source>
        <dbReference type="ARBA" id="ARBA00022816"/>
    </source>
</evidence>
<dbReference type="Pfam" id="PF00076">
    <property type="entry name" value="RRM_1"/>
    <property type="match status" value="4"/>
</dbReference>
<evidence type="ECO:0000313" key="19">
    <source>
        <dbReference type="Proteomes" id="UP000320333"/>
    </source>
</evidence>
<feature type="compositionally biased region" description="Polar residues" evidence="15">
    <location>
        <begin position="548"/>
        <end position="557"/>
    </location>
</feature>
<sequence length="656" mass="71519">MSSPVQASVVPAPVPVQQGVPAGVAPLTEAQLPPGGVVIAPTPQSSLYVGELDPSVTEAMLFELFSMVGPVASIRVCRDTITRRSLGYAYVNFHNNIESGERAMETLNYTVLKGRPIRIMWSNRDPTLRRSGTGNIFIKNLDESIDNKALHDTFSAFGNILSCKVALDESGNSKGYGFVHYETLESAESAIKHVNGMLLNDKQVFVGLHVARKERQSKIDELRGQFTNIYCKNLDEAVTDEQFQEMFGAFGAIVSAVVSRDEAGKSKGFGFVNFEQHEDARKAVEEMHEKEINGKQIYVGRAKKKAEREEELRKEFEKSREEKMNKYQGVNLYVKNLDESIDDESLRAEFAPFGTITSAKIMVDDAKNISRGFGFVCFSSPDEATKAVSEMNGKVINGKPIFVALAQRKDVRRAYLSNQMQQRAQMRMQQPIPAGFPGVFFPPPNGMVPPQQQRGGFFPPGQMGGPRPRWAPNGQIPAGFPNQPMPMGQFAGQPGRGGPGARQQPGRGAPMGMPAGGPRPNMPPNGQMQPTRGGRGGMGGPGYKFGQNARNMPQQQPMVPAGGPAKPTLNAATLASMAPEQQKRMLGEALFPMIQQQSRSLAGKVTGMLLEMDNGELLHLLESPEALFGKVAEAVLVLEEHMQIAQAEGGKQAEEN</sequence>
<dbReference type="InterPro" id="IPR006515">
    <property type="entry name" value="PABP_1234"/>
</dbReference>
<feature type="domain" description="RRM" evidence="16">
    <location>
        <begin position="134"/>
        <end position="211"/>
    </location>
</feature>
<evidence type="ECO:0000256" key="10">
    <source>
        <dbReference type="ARBA" id="ARBA00022884"/>
    </source>
</evidence>
<feature type="compositionally biased region" description="Gly residues" evidence="15">
    <location>
        <begin position="533"/>
        <end position="543"/>
    </location>
</feature>
<dbReference type="FunFam" id="1.10.1900.10:FF:000004">
    <property type="entry name" value="Polyadenylate-binding protein"/>
    <property type="match status" value="1"/>
</dbReference>
<dbReference type="InterPro" id="IPR036053">
    <property type="entry name" value="PABP-dom"/>
</dbReference>
<feature type="coiled-coil region" evidence="14">
    <location>
        <begin position="299"/>
        <end position="326"/>
    </location>
</feature>
<dbReference type="Pfam" id="PF00658">
    <property type="entry name" value="MLLE"/>
    <property type="match status" value="1"/>
</dbReference>
<reference evidence="18 19" key="1">
    <citation type="journal article" date="2019" name="Sci. Rep.">
        <title>Comparative genomics of chytrid fungi reveal insights into the obligate biotrophic and pathogenic lifestyle of Synchytrium endobioticum.</title>
        <authorList>
            <person name="van de Vossenberg B.T.L.H."/>
            <person name="Warris S."/>
            <person name="Nguyen H.D.T."/>
            <person name="van Gent-Pelzer M.P.E."/>
            <person name="Joly D.L."/>
            <person name="van de Geest H.C."/>
            <person name="Bonants P.J.M."/>
            <person name="Smith D.S."/>
            <person name="Levesque C.A."/>
            <person name="van der Lee T.A.J."/>
        </authorList>
    </citation>
    <scope>NUCLEOTIDE SEQUENCE [LARGE SCALE GENOMIC DNA]</scope>
    <source>
        <strain evidence="18 19">CBS 675.73</strain>
    </source>
</reference>
<evidence type="ECO:0000256" key="3">
    <source>
        <dbReference type="ARBA" id="ARBA00008557"/>
    </source>
</evidence>
<dbReference type="FunFam" id="3.30.70.330:FF:000520">
    <property type="entry name" value="Polyadenylate-binding protein"/>
    <property type="match status" value="1"/>
</dbReference>
<dbReference type="SUPFAM" id="SSF63570">
    <property type="entry name" value="PABC (PABP) domain"/>
    <property type="match status" value="1"/>
</dbReference>
<dbReference type="OrthoDB" id="19742at2759"/>
<accession>A0A507FFP4</accession>
<keyword evidence="10 12" id="KW-0694">RNA-binding</keyword>
<organism evidence="18 19">
    <name type="scientific">Chytriomyces confervae</name>
    <dbReference type="NCBI Taxonomy" id="246404"/>
    <lineage>
        <taxon>Eukaryota</taxon>
        <taxon>Fungi</taxon>
        <taxon>Fungi incertae sedis</taxon>
        <taxon>Chytridiomycota</taxon>
        <taxon>Chytridiomycota incertae sedis</taxon>
        <taxon>Chytridiomycetes</taxon>
        <taxon>Chytridiales</taxon>
        <taxon>Chytriomycetaceae</taxon>
        <taxon>Chytriomyces</taxon>
    </lineage>
</organism>
<dbReference type="SMART" id="SM00360">
    <property type="entry name" value="RRM"/>
    <property type="match status" value="4"/>
</dbReference>